<keyword evidence="2" id="KW-1185">Reference proteome</keyword>
<gene>
    <name evidence="1" type="ORF">J2I47_18855</name>
</gene>
<organism evidence="1 2">
    <name type="scientific">Fibrella rubiginis</name>
    <dbReference type="NCBI Taxonomy" id="2817060"/>
    <lineage>
        <taxon>Bacteria</taxon>
        <taxon>Pseudomonadati</taxon>
        <taxon>Bacteroidota</taxon>
        <taxon>Cytophagia</taxon>
        <taxon>Cytophagales</taxon>
        <taxon>Spirosomataceae</taxon>
        <taxon>Fibrella</taxon>
    </lineage>
</organism>
<dbReference type="Proteomes" id="UP000664034">
    <property type="component" value="Unassembled WGS sequence"/>
</dbReference>
<dbReference type="RefSeq" id="WP_207366153.1">
    <property type="nucleotide sequence ID" value="NZ_JAFMYV010000010.1"/>
</dbReference>
<accession>A0A939K4P1</accession>
<proteinExistence type="predicted"/>
<protein>
    <submittedName>
        <fullName evidence="1">Uncharacterized protein</fullName>
    </submittedName>
</protein>
<name>A0A939K4P1_9BACT</name>
<evidence type="ECO:0000313" key="2">
    <source>
        <dbReference type="Proteomes" id="UP000664034"/>
    </source>
</evidence>
<dbReference type="EMBL" id="JAFMYV010000010">
    <property type="protein sequence ID" value="MBO0938619.1"/>
    <property type="molecule type" value="Genomic_DNA"/>
</dbReference>
<comment type="caution">
    <text evidence="1">The sequence shown here is derived from an EMBL/GenBank/DDBJ whole genome shotgun (WGS) entry which is preliminary data.</text>
</comment>
<evidence type="ECO:0000313" key="1">
    <source>
        <dbReference type="EMBL" id="MBO0938619.1"/>
    </source>
</evidence>
<sequence>METAEDEARLIELLPSVHGRVVAKDEQQKSLADEDQEAKKQRALAALQRLAARGGASSFGDASEWQREIRSWDRVLDGREE</sequence>
<reference evidence="1" key="1">
    <citation type="submission" date="2021-03" db="EMBL/GenBank/DDBJ databases">
        <title>Fibrella sp. HMF5335 genome sequencing and assembly.</title>
        <authorList>
            <person name="Kang H."/>
            <person name="Kim H."/>
            <person name="Bae S."/>
            <person name="Joh K."/>
        </authorList>
    </citation>
    <scope>NUCLEOTIDE SEQUENCE</scope>
    <source>
        <strain evidence="1">HMF5335</strain>
    </source>
</reference>
<dbReference type="AlphaFoldDB" id="A0A939K4P1"/>